<evidence type="ECO:0000256" key="2">
    <source>
        <dbReference type="ARBA" id="ARBA00004613"/>
    </source>
</evidence>
<keyword evidence="11" id="KW-0482">Metalloprotease</keyword>
<evidence type="ECO:0000256" key="4">
    <source>
        <dbReference type="ARBA" id="ARBA00022525"/>
    </source>
</evidence>
<dbReference type="Gene3D" id="3.30.70.340">
    <property type="entry name" value="Metallocarboxypeptidase-like"/>
    <property type="match status" value="1"/>
</dbReference>
<evidence type="ECO:0000256" key="12">
    <source>
        <dbReference type="ARBA" id="ARBA00023157"/>
    </source>
</evidence>
<dbReference type="FunCoup" id="F6ZBT8">
    <property type="interactions" value="178"/>
</dbReference>
<dbReference type="PANTHER" id="PTHR11705:SF136">
    <property type="entry name" value="CARBOXYPEPTIDASE A4"/>
    <property type="match status" value="1"/>
</dbReference>
<keyword evidence="4" id="KW-0964">Secreted</keyword>
<dbReference type="AlphaFoldDB" id="F6ZBT8"/>
<evidence type="ECO:0000256" key="11">
    <source>
        <dbReference type="ARBA" id="ARBA00023049"/>
    </source>
</evidence>
<dbReference type="PROSITE" id="PS00132">
    <property type="entry name" value="CARBOXYPEPT_ZN_1"/>
    <property type="match status" value="1"/>
</dbReference>
<evidence type="ECO:0000256" key="8">
    <source>
        <dbReference type="ARBA" id="ARBA00022729"/>
    </source>
</evidence>
<keyword evidence="9" id="KW-0378">Hydrolase</keyword>
<dbReference type="CDD" id="cd03870">
    <property type="entry name" value="M14_CPA"/>
    <property type="match status" value="1"/>
</dbReference>
<evidence type="ECO:0000256" key="6">
    <source>
        <dbReference type="ARBA" id="ARBA00022670"/>
    </source>
</evidence>
<evidence type="ECO:0000256" key="13">
    <source>
        <dbReference type="PROSITE-ProRule" id="PRU01379"/>
    </source>
</evidence>
<dbReference type="PROSITE" id="PS52035">
    <property type="entry name" value="PEPTIDASE_M14"/>
    <property type="match status" value="1"/>
</dbReference>
<keyword evidence="8" id="KW-0732">Signal</keyword>
<dbReference type="eggNOG" id="KOG2650">
    <property type="taxonomic scope" value="Eukaryota"/>
</dbReference>
<dbReference type="InterPro" id="IPR003146">
    <property type="entry name" value="M14A_act_pep"/>
</dbReference>
<dbReference type="GeneTree" id="ENSGT00940000161774"/>
<proteinExistence type="inferred from homology"/>
<dbReference type="Pfam" id="PF02244">
    <property type="entry name" value="Propep_M14"/>
    <property type="match status" value="1"/>
</dbReference>
<dbReference type="OMA" id="DYQKDPA"/>
<dbReference type="InterPro" id="IPR034248">
    <property type="entry name" value="CPA_M14_CPD"/>
</dbReference>
<reference evidence="15" key="3">
    <citation type="submission" date="2025-09" db="UniProtKB">
        <authorList>
            <consortium name="Ensembl"/>
        </authorList>
    </citation>
    <scope>IDENTIFICATION</scope>
    <source>
        <strain evidence="15">Glennie</strain>
    </source>
</reference>
<dbReference type="SUPFAM" id="SSF54897">
    <property type="entry name" value="Protease propeptides/inhibitors"/>
    <property type="match status" value="1"/>
</dbReference>
<dbReference type="Gene3D" id="3.40.630.10">
    <property type="entry name" value="Zn peptidases"/>
    <property type="match status" value="1"/>
</dbReference>
<reference evidence="15" key="2">
    <citation type="submission" date="2025-08" db="UniProtKB">
        <authorList>
            <consortium name="Ensembl"/>
        </authorList>
    </citation>
    <scope>IDENTIFICATION</scope>
    <source>
        <strain evidence="15">Glennie</strain>
    </source>
</reference>
<protein>
    <submittedName>
        <fullName evidence="15">Carboxypeptidase A4</fullName>
    </submittedName>
</protein>
<dbReference type="GO" id="GO:0005615">
    <property type="term" value="C:extracellular space"/>
    <property type="evidence" value="ECO:0000318"/>
    <property type="project" value="GO_Central"/>
</dbReference>
<dbReference type="SUPFAM" id="SSF53187">
    <property type="entry name" value="Zn-dependent exopeptidases"/>
    <property type="match status" value="1"/>
</dbReference>
<feature type="domain" description="Peptidase M14" evidence="14">
    <location>
        <begin position="61"/>
        <end position="354"/>
    </location>
</feature>
<organism evidence="15 16">
    <name type="scientific">Ornithorhynchus anatinus</name>
    <name type="common">Duckbill platypus</name>
    <dbReference type="NCBI Taxonomy" id="9258"/>
    <lineage>
        <taxon>Eukaryota</taxon>
        <taxon>Metazoa</taxon>
        <taxon>Chordata</taxon>
        <taxon>Craniata</taxon>
        <taxon>Vertebrata</taxon>
        <taxon>Euteleostomi</taxon>
        <taxon>Mammalia</taxon>
        <taxon>Monotremata</taxon>
        <taxon>Ornithorhynchidae</taxon>
        <taxon>Ornithorhynchus</taxon>
    </lineage>
</organism>
<dbReference type="InterPro" id="IPR000834">
    <property type="entry name" value="Peptidase_M14"/>
</dbReference>
<dbReference type="STRING" id="9258.ENSOANP00000018165"/>
<dbReference type="PANTHER" id="PTHR11705">
    <property type="entry name" value="PROTEASE FAMILY M14 CARBOXYPEPTIDASE A,B"/>
    <property type="match status" value="1"/>
</dbReference>
<evidence type="ECO:0000256" key="9">
    <source>
        <dbReference type="ARBA" id="ARBA00022801"/>
    </source>
</evidence>
<evidence type="ECO:0000313" key="16">
    <source>
        <dbReference type="Proteomes" id="UP000002279"/>
    </source>
</evidence>
<evidence type="ECO:0000259" key="14">
    <source>
        <dbReference type="PROSITE" id="PS52035"/>
    </source>
</evidence>
<dbReference type="GO" id="GO:0042447">
    <property type="term" value="P:hormone catabolic process"/>
    <property type="evidence" value="ECO:0007669"/>
    <property type="project" value="Ensembl"/>
</dbReference>
<keyword evidence="6" id="KW-0645">Protease</keyword>
<comment type="similarity">
    <text evidence="3 13">Belongs to the peptidase M14 family.</text>
</comment>
<feature type="active site" description="Proton donor/acceptor" evidence="13">
    <location>
        <position position="320"/>
    </location>
</feature>
<dbReference type="MEROPS" id="M14.017"/>
<keyword evidence="5" id="KW-0121">Carboxypeptidase</keyword>
<evidence type="ECO:0000256" key="7">
    <source>
        <dbReference type="ARBA" id="ARBA00022723"/>
    </source>
</evidence>
<dbReference type="Pfam" id="PF00246">
    <property type="entry name" value="Peptidase_M14"/>
    <property type="match status" value="1"/>
</dbReference>
<keyword evidence="12" id="KW-1015">Disulfide bond</keyword>
<dbReference type="InterPro" id="IPR036990">
    <property type="entry name" value="M14A-like_propep"/>
</dbReference>
<evidence type="ECO:0000256" key="5">
    <source>
        <dbReference type="ARBA" id="ARBA00022645"/>
    </source>
</evidence>
<evidence type="ECO:0000256" key="3">
    <source>
        <dbReference type="ARBA" id="ARBA00005988"/>
    </source>
</evidence>
<dbReference type="InterPro" id="IPR057247">
    <property type="entry name" value="CARBOXYPEPT_ZN_2"/>
</dbReference>
<dbReference type="GO" id="GO:0008270">
    <property type="term" value="F:zinc ion binding"/>
    <property type="evidence" value="ECO:0007669"/>
    <property type="project" value="InterPro"/>
</dbReference>
<dbReference type="InParanoid" id="F6ZBT8"/>
<comment type="subcellular location">
    <subcellularLocation>
        <location evidence="2">Secreted</location>
    </subcellularLocation>
</comment>
<dbReference type="InterPro" id="IPR057246">
    <property type="entry name" value="CARBOXYPEPT_ZN_1"/>
</dbReference>
<keyword evidence="7" id="KW-0479">Metal-binding</keyword>
<name>F6ZBT8_ORNAN</name>
<gene>
    <name evidence="15" type="primary">CPA4</name>
</gene>
<accession>F6ZBT8</accession>
<evidence type="ECO:0000256" key="10">
    <source>
        <dbReference type="ARBA" id="ARBA00022833"/>
    </source>
</evidence>
<dbReference type="FunFam" id="3.40.630.10:FF:000132">
    <property type="entry name" value="Carboxypeptidase A1"/>
    <property type="match status" value="1"/>
</dbReference>
<dbReference type="Proteomes" id="UP000002279">
    <property type="component" value="Chromosome 10"/>
</dbReference>
<evidence type="ECO:0000313" key="15">
    <source>
        <dbReference type="Ensembl" id="ENSOANP00000018165.2"/>
    </source>
</evidence>
<keyword evidence="16" id="KW-1185">Reference proteome</keyword>
<dbReference type="HOGENOM" id="CLU_019326_0_0_1"/>
<sequence length="359" mass="40495">RPVDVLVPYASLQPVKSFLKSHDLEYSITIEDLQALLDLEDEEMQNSEGEERSGGNFNYGSYHTLESIYQEMSNMEAECPELVSRNQIGLSFEKRPLYVLKFSTGKAKRPAIWLNAGIHSREWISHATAIWMARKILSDYGKDPSITLLLDTMDIFLMPVANPDGYVYTQTKNRLWRKTRSQTQGSKCVGVDPNRNWNAGFSGKGASDNPCSEVYHGPWPNSEVEVKSVVDFIKSHGNFKSFIDIHSYSQLLMYPYGYKCSEPADYAELDKVAKEAARALASLSGTQYHVGSICKTVYQASGSSVDWAYENGIKYSFTFELRDTGHYGFLLPASQIIPTAEETWLGLKKILEHVQGNLY</sequence>
<comment type="cofactor">
    <cofactor evidence="1">
        <name>Zn(2+)</name>
        <dbReference type="ChEBI" id="CHEBI:29105"/>
    </cofactor>
</comment>
<dbReference type="GO" id="GO:0004181">
    <property type="term" value="F:metallocarboxypeptidase activity"/>
    <property type="evidence" value="ECO:0000318"/>
    <property type="project" value="GO_Central"/>
</dbReference>
<dbReference type="Bgee" id="ENSOANG00000011466">
    <property type="expression patterns" value="Expressed in testis and 1 other cell type or tissue"/>
</dbReference>
<dbReference type="PROSITE" id="PS00133">
    <property type="entry name" value="CARBOXYPEPT_ZN_2"/>
    <property type="match status" value="1"/>
</dbReference>
<evidence type="ECO:0000256" key="1">
    <source>
        <dbReference type="ARBA" id="ARBA00001947"/>
    </source>
</evidence>
<keyword evidence="10" id="KW-0862">Zinc</keyword>
<dbReference type="GO" id="GO:0006508">
    <property type="term" value="P:proteolysis"/>
    <property type="evidence" value="ECO:0000318"/>
    <property type="project" value="GO_Central"/>
</dbReference>
<dbReference type="GO" id="GO:0043171">
    <property type="term" value="P:peptide catabolic process"/>
    <property type="evidence" value="ECO:0007669"/>
    <property type="project" value="Ensembl"/>
</dbReference>
<reference evidence="15 16" key="1">
    <citation type="journal article" date="2008" name="Nature">
        <title>Genome analysis of the platypus reveals unique signatures of evolution.</title>
        <authorList>
            <person name="Warren W.C."/>
            <person name="Hillier L.W."/>
            <person name="Marshall Graves J.A."/>
            <person name="Birney E."/>
            <person name="Ponting C.P."/>
            <person name="Grutzner F."/>
            <person name="Belov K."/>
            <person name="Miller W."/>
            <person name="Clarke L."/>
            <person name="Chinwalla A.T."/>
            <person name="Yang S.P."/>
            <person name="Heger A."/>
            <person name="Locke D.P."/>
            <person name="Miethke P."/>
            <person name="Waters P.D."/>
            <person name="Veyrunes F."/>
            <person name="Fulton L."/>
            <person name="Fulton B."/>
            <person name="Graves T."/>
            <person name="Wallis J."/>
            <person name="Puente X.S."/>
            <person name="Lopez-Otin C."/>
            <person name="Ordonez G.R."/>
            <person name="Eichler E.E."/>
            <person name="Chen L."/>
            <person name="Cheng Z."/>
            <person name="Deakin J.E."/>
            <person name="Alsop A."/>
            <person name="Thompson K."/>
            <person name="Kirby P."/>
            <person name="Papenfuss A.T."/>
            <person name="Wakefield M.J."/>
            <person name="Olender T."/>
            <person name="Lancet D."/>
            <person name="Huttley G.A."/>
            <person name="Smit A.F."/>
            <person name="Pask A."/>
            <person name="Temple-Smith P."/>
            <person name="Batzer M.A."/>
            <person name="Walker J.A."/>
            <person name="Konkel M.K."/>
            <person name="Harris R.S."/>
            <person name="Whittington C.M."/>
            <person name="Wong E.S."/>
            <person name="Gemmell N.J."/>
            <person name="Buschiazzo E."/>
            <person name="Vargas Jentzsch I.M."/>
            <person name="Merkel A."/>
            <person name="Schmitz J."/>
            <person name="Zemann A."/>
            <person name="Churakov G."/>
            <person name="Kriegs J.O."/>
            <person name="Brosius J."/>
            <person name="Murchison E.P."/>
            <person name="Sachidanandam R."/>
            <person name="Smith C."/>
            <person name="Hannon G.J."/>
            <person name="Tsend-Ayush E."/>
            <person name="McMillan D."/>
            <person name="Attenborough R."/>
            <person name="Rens W."/>
            <person name="Ferguson-Smith M."/>
            <person name="Lefevre C.M."/>
            <person name="Sharp J.A."/>
            <person name="Nicholas K.R."/>
            <person name="Ray D.A."/>
            <person name="Kube M."/>
            <person name="Reinhardt R."/>
            <person name="Pringle T.H."/>
            <person name="Taylor J."/>
            <person name="Jones R.C."/>
            <person name="Nixon B."/>
            <person name="Dacheux J.L."/>
            <person name="Niwa H."/>
            <person name="Sekita Y."/>
            <person name="Huang X."/>
            <person name="Stark A."/>
            <person name="Kheradpour P."/>
            <person name="Kellis M."/>
            <person name="Flicek P."/>
            <person name="Chen Y."/>
            <person name="Webber C."/>
            <person name="Hardison R."/>
            <person name="Nelson J."/>
            <person name="Hallsworth-Pepin K."/>
            <person name="Delehaunty K."/>
            <person name="Markovic C."/>
            <person name="Minx P."/>
            <person name="Feng Y."/>
            <person name="Kremitzki C."/>
            <person name="Mitreva M."/>
            <person name="Glasscock J."/>
            <person name="Wylie T."/>
            <person name="Wohldmann P."/>
            <person name="Thiru P."/>
            <person name="Nhan M.N."/>
            <person name="Pohl C.S."/>
            <person name="Smith S.M."/>
            <person name="Hou S."/>
            <person name="Nefedov M."/>
            <person name="de Jong P.J."/>
            <person name="Renfree M.B."/>
            <person name="Mardis E.R."/>
            <person name="Wilson R.K."/>
        </authorList>
    </citation>
    <scope>NUCLEOTIDE SEQUENCE [LARGE SCALE GENOMIC DNA]</scope>
    <source>
        <strain evidence="15 16">Glennie</strain>
    </source>
</reference>
<dbReference type="PRINTS" id="PR00765">
    <property type="entry name" value="CRBOXYPTASEA"/>
</dbReference>
<dbReference type="Ensembl" id="ENSOANT00000018168.2">
    <property type="protein sequence ID" value="ENSOANP00000018165.2"/>
    <property type="gene ID" value="ENSOANG00000011466.3"/>
</dbReference>
<dbReference type="SMART" id="SM00631">
    <property type="entry name" value="Zn_pept"/>
    <property type="match status" value="1"/>
</dbReference>